<dbReference type="InParanoid" id="W0DU02"/>
<feature type="domain" description="Response regulatory" evidence="16">
    <location>
        <begin position="758"/>
        <end position="875"/>
    </location>
</feature>
<dbReference type="PROSITE" id="PS50110">
    <property type="entry name" value="RESPONSE_REGULATORY"/>
    <property type="match status" value="1"/>
</dbReference>
<keyword evidence="6 18" id="KW-0418">Kinase</keyword>
<evidence type="ECO:0000256" key="4">
    <source>
        <dbReference type="ARBA" id="ARBA00022679"/>
    </source>
</evidence>
<dbReference type="Pfam" id="PF02518">
    <property type="entry name" value="HATPase_c"/>
    <property type="match status" value="1"/>
</dbReference>
<dbReference type="RefSeq" id="WP_006460123.1">
    <property type="nucleotide sequence ID" value="NZ_CP007030.1"/>
</dbReference>
<keyword evidence="3 13" id="KW-0597">Phosphoprotein</keyword>
<evidence type="ECO:0000256" key="10">
    <source>
        <dbReference type="ARBA" id="ARBA00064003"/>
    </source>
</evidence>
<evidence type="ECO:0000256" key="13">
    <source>
        <dbReference type="PROSITE-ProRule" id="PRU00169"/>
    </source>
</evidence>
<dbReference type="InterPro" id="IPR035965">
    <property type="entry name" value="PAS-like_dom_sf"/>
</dbReference>
<evidence type="ECO:0000256" key="11">
    <source>
        <dbReference type="ARBA" id="ARBA00068150"/>
    </source>
</evidence>
<dbReference type="SUPFAM" id="SSF55785">
    <property type="entry name" value="PYP-like sensor domain (PAS domain)"/>
    <property type="match status" value="1"/>
</dbReference>
<dbReference type="HOGENOM" id="CLU_000445_114_15_6"/>
<sequence>MQRFFDRLWDYSLQLVAVALLIGISVIFWWHYDRSQAYIKLSAIEEAQDFSKSVAQFRNFYANTIIPALAMHDIQVTHDYLNIPGSVPLPATFAIDFGDLLSSNSNYKVRLFSDMPFEWRKDAGVRDDFERDAMEYLRHNPTESFSRFEDINGEPVLRFAVADVLQTSCVACHNYYPGTPKTTWQVGDVRGVLEVARPLSTMQSETQVHAWQTFLAMFALAILSLGTLGLVLRRNKTATIQAQAEQHKTLTIMNSVVDAIIVTDEKGIVLETNQAVESVLGYRSEELIGQNIKLIVPEPFHAAHDGYLKQYLTTGIKSVIGETRHVSAVKRCGEIIPVDLAVSEVVLAGKRRFTGVIRDVSERKKAELAVESARDQALESARLKSEFLANMSHEIRTPMNGVIGMTGLLLSTPLTPEQKELTLTVKSSSESLLGIINDILDFSKIEAGKLEVTFEPIKLVHLLDSVIDMVAASAQIKNLDIAYYIEPSLPEVIEADSVRLRQVIINLLGNAVKFTQAGYVFLNVTKGDSDTILFEIVDTGVGISSQGQAKLFGAFSQVDSSSTRSFGGTGLGLAISRQLIELMGGEIGVKSELGQGSTFYFSLPQRAVTDQVCLRPMKEVKKLAWVRPCDALAERYKEQFSQLNVEVDILDLVALNEAKLDANTVIWIDLDALLSLYERPLSLLNDIAAQYHQVTLLVSHKQASNWRNPLAKLNIKMRIKPIKYENLTHWLTSFTVSHSALEESKPKQLEVSLTANAKILLVEDNLINQKLAIALLKELGLEARLASNGEEALAILAKDKFDLVLMDCQMPVKDGFEATAELRFAKGLNQSVPVIAMTANAMQGDEERCYAAGMDDYISKPVNPSILAEKLTKWLSDKKAV</sequence>
<dbReference type="EMBL" id="CP007030">
    <property type="protein sequence ID" value="AHF02070.1"/>
    <property type="molecule type" value="Genomic_DNA"/>
</dbReference>
<dbReference type="CDD" id="cd16922">
    <property type="entry name" value="HATPase_EvgS-ArcB-TorS-like"/>
    <property type="match status" value="1"/>
</dbReference>
<dbReference type="InterPro" id="IPR011006">
    <property type="entry name" value="CheY-like_superfamily"/>
</dbReference>
<evidence type="ECO:0000256" key="7">
    <source>
        <dbReference type="ARBA" id="ARBA00022840"/>
    </source>
</evidence>
<evidence type="ECO:0000313" key="18">
    <source>
        <dbReference type="EMBL" id="AHF02070.1"/>
    </source>
</evidence>
<dbReference type="KEGG" id="tao:THIAE_10145"/>
<keyword evidence="4" id="KW-0808">Transferase</keyword>
<evidence type="ECO:0000313" key="19">
    <source>
        <dbReference type="Proteomes" id="UP000005380"/>
    </source>
</evidence>
<evidence type="ECO:0000256" key="5">
    <source>
        <dbReference type="ARBA" id="ARBA00022741"/>
    </source>
</evidence>
<feature type="domain" description="PAS" evidence="17">
    <location>
        <begin position="245"/>
        <end position="315"/>
    </location>
</feature>
<keyword evidence="14" id="KW-0472">Membrane</keyword>
<dbReference type="PANTHER" id="PTHR45339">
    <property type="entry name" value="HYBRID SIGNAL TRANSDUCTION HISTIDINE KINASE J"/>
    <property type="match status" value="1"/>
</dbReference>
<dbReference type="FunCoup" id="W0DU02">
    <property type="interactions" value="221"/>
</dbReference>
<evidence type="ECO:0000256" key="3">
    <source>
        <dbReference type="ARBA" id="ARBA00022553"/>
    </source>
</evidence>
<dbReference type="SUPFAM" id="SSF47384">
    <property type="entry name" value="Homodimeric domain of signal transducing histidine kinase"/>
    <property type="match status" value="1"/>
</dbReference>
<protein>
    <recommendedName>
        <fullName evidence="12">Sensor protein FixL</fullName>
        <ecNumber evidence="2">2.7.13.3</ecNumber>
    </recommendedName>
    <alternativeName>
        <fullName evidence="11">Sensory/regulatory protein RpfC</fullName>
    </alternativeName>
</protein>
<evidence type="ECO:0000259" key="15">
    <source>
        <dbReference type="PROSITE" id="PS50109"/>
    </source>
</evidence>
<dbReference type="CDD" id="cd00082">
    <property type="entry name" value="HisKA"/>
    <property type="match status" value="1"/>
</dbReference>
<dbReference type="PRINTS" id="PR00344">
    <property type="entry name" value="BCTRLSENSOR"/>
</dbReference>
<dbReference type="CDD" id="cd00130">
    <property type="entry name" value="PAS"/>
    <property type="match status" value="1"/>
</dbReference>
<evidence type="ECO:0000256" key="1">
    <source>
        <dbReference type="ARBA" id="ARBA00000085"/>
    </source>
</evidence>
<dbReference type="Proteomes" id="UP000005380">
    <property type="component" value="Chromosome"/>
</dbReference>
<dbReference type="PROSITE" id="PS50109">
    <property type="entry name" value="HIS_KIN"/>
    <property type="match status" value="1"/>
</dbReference>
<dbReference type="AlphaFoldDB" id="W0DU02"/>
<dbReference type="NCBIfam" id="TIGR00229">
    <property type="entry name" value="sensory_box"/>
    <property type="match status" value="1"/>
</dbReference>
<dbReference type="GO" id="GO:0005524">
    <property type="term" value="F:ATP binding"/>
    <property type="evidence" value="ECO:0007669"/>
    <property type="project" value="UniProtKB-KW"/>
</dbReference>
<dbReference type="STRING" id="717772.THIAE_10145"/>
<evidence type="ECO:0000256" key="12">
    <source>
        <dbReference type="ARBA" id="ARBA00070616"/>
    </source>
</evidence>
<dbReference type="InterPro" id="IPR036890">
    <property type="entry name" value="HATPase_C_sf"/>
</dbReference>
<dbReference type="InterPro" id="IPR004358">
    <property type="entry name" value="Sig_transdc_His_kin-like_C"/>
</dbReference>
<dbReference type="SMART" id="SM00091">
    <property type="entry name" value="PAS"/>
    <property type="match status" value="1"/>
</dbReference>
<dbReference type="InterPro" id="IPR000014">
    <property type="entry name" value="PAS"/>
</dbReference>
<proteinExistence type="predicted"/>
<dbReference type="InterPro" id="IPR005467">
    <property type="entry name" value="His_kinase_dom"/>
</dbReference>
<dbReference type="Pfam" id="PF00072">
    <property type="entry name" value="Response_reg"/>
    <property type="match status" value="1"/>
</dbReference>
<dbReference type="FunFam" id="3.30.450.20:FF:000060">
    <property type="entry name" value="Sensor protein FixL"/>
    <property type="match status" value="1"/>
</dbReference>
<dbReference type="Gene3D" id="3.30.565.10">
    <property type="entry name" value="Histidine kinase-like ATPase, C-terminal domain"/>
    <property type="match status" value="1"/>
</dbReference>
<accession>W0DU02</accession>
<feature type="modified residue" description="4-aspartylphosphate" evidence="13">
    <location>
        <position position="807"/>
    </location>
</feature>
<dbReference type="Gene3D" id="3.40.50.2300">
    <property type="match status" value="1"/>
</dbReference>
<dbReference type="SMART" id="SM00448">
    <property type="entry name" value="REC"/>
    <property type="match status" value="1"/>
</dbReference>
<keyword evidence="14" id="KW-1133">Transmembrane helix</keyword>
<evidence type="ECO:0000256" key="8">
    <source>
        <dbReference type="ARBA" id="ARBA00023012"/>
    </source>
</evidence>
<dbReference type="InterPro" id="IPR021796">
    <property type="entry name" value="Tll0287-like_dom"/>
</dbReference>
<name>W0DU02_9GAMM</name>
<dbReference type="InterPro" id="IPR036097">
    <property type="entry name" value="HisK_dim/P_sf"/>
</dbReference>
<comment type="function">
    <text evidence="9">Putative oxygen sensor; modulates the activity of FixJ, a transcriptional activator of nitrogen fixation fixK gene. FixL probably acts as a kinase that phosphorylates FixJ.</text>
</comment>
<dbReference type="PANTHER" id="PTHR45339:SF1">
    <property type="entry name" value="HYBRID SIGNAL TRANSDUCTION HISTIDINE KINASE J"/>
    <property type="match status" value="1"/>
</dbReference>
<organism evidence="18 19">
    <name type="scientific">Thiomicrospira aerophila AL3</name>
    <dbReference type="NCBI Taxonomy" id="717772"/>
    <lineage>
        <taxon>Bacteria</taxon>
        <taxon>Pseudomonadati</taxon>
        <taxon>Pseudomonadota</taxon>
        <taxon>Gammaproteobacteria</taxon>
        <taxon>Thiotrichales</taxon>
        <taxon>Piscirickettsiaceae</taxon>
        <taxon>Thiomicrospira</taxon>
    </lineage>
</organism>
<evidence type="ECO:0000259" key="17">
    <source>
        <dbReference type="PROSITE" id="PS50112"/>
    </source>
</evidence>
<evidence type="ECO:0000259" key="16">
    <source>
        <dbReference type="PROSITE" id="PS50110"/>
    </source>
</evidence>
<dbReference type="EC" id="2.7.13.3" evidence="2"/>
<keyword evidence="19" id="KW-1185">Reference proteome</keyword>
<dbReference type="InterPro" id="IPR013767">
    <property type="entry name" value="PAS_fold"/>
</dbReference>
<dbReference type="InterPro" id="IPR003594">
    <property type="entry name" value="HATPase_dom"/>
</dbReference>
<feature type="transmembrane region" description="Helical" evidence="14">
    <location>
        <begin position="210"/>
        <end position="232"/>
    </location>
</feature>
<dbReference type="eggNOG" id="COG2205">
    <property type="taxonomic scope" value="Bacteria"/>
</dbReference>
<gene>
    <name evidence="18" type="ORF">THIAE_10145</name>
</gene>
<dbReference type="GO" id="GO:0000155">
    <property type="term" value="F:phosphorelay sensor kinase activity"/>
    <property type="evidence" value="ECO:0007669"/>
    <property type="project" value="InterPro"/>
</dbReference>
<dbReference type="GO" id="GO:0006355">
    <property type="term" value="P:regulation of DNA-templated transcription"/>
    <property type="evidence" value="ECO:0007669"/>
    <property type="project" value="InterPro"/>
</dbReference>
<dbReference type="SUPFAM" id="SSF55874">
    <property type="entry name" value="ATPase domain of HSP90 chaperone/DNA topoisomerase II/histidine kinase"/>
    <property type="match status" value="1"/>
</dbReference>
<dbReference type="Gene3D" id="1.10.287.130">
    <property type="match status" value="1"/>
</dbReference>
<dbReference type="Gene3D" id="3.30.450.20">
    <property type="entry name" value="PAS domain"/>
    <property type="match status" value="1"/>
</dbReference>
<dbReference type="FunFam" id="1.10.287.130:FF:000002">
    <property type="entry name" value="Two-component osmosensing histidine kinase"/>
    <property type="match status" value="1"/>
</dbReference>
<comment type="subunit">
    <text evidence="10">At low DSF concentrations, interacts with RpfF.</text>
</comment>
<dbReference type="Pfam" id="PF00512">
    <property type="entry name" value="HisKA"/>
    <property type="match status" value="1"/>
</dbReference>
<evidence type="ECO:0000256" key="6">
    <source>
        <dbReference type="ARBA" id="ARBA00022777"/>
    </source>
</evidence>
<dbReference type="Pfam" id="PF11845">
    <property type="entry name" value="Tll0287-like"/>
    <property type="match status" value="1"/>
</dbReference>
<dbReference type="Pfam" id="PF00989">
    <property type="entry name" value="PAS"/>
    <property type="match status" value="1"/>
</dbReference>
<dbReference type="InterPro" id="IPR001789">
    <property type="entry name" value="Sig_transdc_resp-reg_receiver"/>
</dbReference>
<feature type="transmembrane region" description="Helical" evidence="14">
    <location>
        <begin position="12"/>
        <end position="32"/>
    </location>
</feature>
<keyword evidence="5" id="KW-0547">Nucleotide-binding</keyword>
<comment type="catalytic activity">
    <reaction evidence="1">
        <text>ATP + protein L-histidine = ADP + protein N-phospho-L-histidine.</text>
        <dbReference type="EC" id="2.7.13.3"/>
    </reaction>
</comment>
<keyword evidence="14" id="KW-0812">Transmembrane</keyword>
<dbReference type="InterPro" id="IPR003661">
    <property type="entry name" value="HisK_dim/P_dom"/>
</dbReference>
<dbReference type="SUPFAM" id="SSF52172">
    <property type="entry name" value="CheY-like"/>
    <property type="match status" value="1"/>
</dbReference>
<dbReference type="PROSITE" id="PS50112">
    <property type="entry name" value="PAS"/>
    <property type="match status" value="1"/>
</dbReference>
<dbReference type="SMART" id="SM00388">
    <property type="entry name" value="HisKA"/>
    <property type="match status" value="1"/>
</dbReference>
<dbReference type="OrthoDB" id="9792854at2"/>
<dbReference type="FunFam" id="3.30.565.10:FF:000010">
    <property type="entry name" value="Sensor histidine kinase RcsC"/>
    <property type="match status" value="1"/>
</dbReference>
<evidence type="ECO:0000256" key="9">
    <source>
        <dbReference type="ARBA" id="ARBA00059827"/>
    </source>
</evidence>
<evidence type="ECO:0000256" key="2">
    <source>
        <dbReference type="ARBA" id="ARBA00012438"/>
    </source>
</evidence>
<keyword evidence="8" id="KW-0902">Two-component regulatory system</keyword>
<evidence type="ECO:0000256" key="14">
    <source>
        <dbReference type="SAM" id="Phobius"/>
    </source>
</evidence>
<dbReference type="SMART" id="SM00387">
    <property type="entry name" value="HATPase_c"/>
    <property type="match status" value="1"/>
</dbReference>
<dbReference type="CDD" id="cd17546">
    <property type="entry name" value="REC_hyHK_CKI1_RcsC-like"/>
    <property type="match status" value="1"/>
</dbReference>
<feature type="domain" description="Histidine kinase" evidence="15">
    <location>
        <begin position="390"/>
        <end position="607"/>
    </location>
</feature>
<reference evidence="18 19" key="1">
    <citation type="submission" date="2013-12" db="EMBL/GenBank/DDBJ databases">
        <authorList>
            <consortium name="DOE Joint Genome Institute"/>
            <person name="Kappler U."/>
            <person name="Huntemann M."/>
            <person name="Han J."/>
            <person name="Chen A."/>
            <person name="Kyrpides N."/>
            <person name="Mavromatis K."/>
            <person name="Markowitz V."/>
            <person name="Palaniappan K."/>
            <person name="Ivanova N."/>
            <person name="Schaumberg A."/>
            <person name="Pati A."/>
            <person name="Liolios K."/>
            <person name="Nordberg H.P."/>
            <person name="Cantor M.N."/>
            <person name="Hua S.X."/>
            <person name="Woyke T."/>
        </authorList>
    </citation>
    <scope>NUCLEOTIDE SEQUENCE [LARGE SCALE GENOMIC DNA]</scope>
    <source>
        <strain evidence="19">AL2</strain>
    </source>
</reference>
<keyword evidence="7" id="KW-0067">ATP-binding</keyword>